<organism evidence="1 2">
    <name type="scientific">Sporolactobacillus inulinus</name>
    <dbReference type="NCBI Taxonomy" id="2078"/>
    <lineage>
        <taxon>Bacteria</taxon>
        <taxon>Bacillati</taxon>
        <taxon>Bacillota</taxon>
        <taxon>Bacilli</taxon>
        <taxon>Bacillales</taxon>
        <taxon>Sporolactobacillaceae</taxon>
        <taxon>Sporolactobacillus</taxon>
    </lineage>
</organism>
<accession>A0A4Y1ZIW5</accession>
<evidence type="ECO:0000313" key="1">
    <source>
        <dbReference type="EMBL" id="GAY79045.1"/>
    </source>
</evidence>
<comment type="caution">
    <text evidence="1">The sequence shown here is derived from an EMBL/GenBank/DDBJ whole genome shotgun (WGS) entry which is preliminary data.</text>
</comment>
<dbReference type="InterPro" id="IPR027417">
    <property type="entry name" value="P-loop_NTPase"/>
</dbReference>
<evidence type="ECO:0008006" key="3">
    <source>
        <dbReference type="Google" id="ProtNLM"/>
    </source>
</evidence>
<name>A0A4Y1ZIW5_9BACL</name>
<dbReference type="AlphaFoldDB" id="A0A4Y1ZIW5"/>
<sequence>MTYTDLILSNISYSYGKVSVFENATVNVPLKGLIQIKGINGRGKTTLVHLIIGLLMVCQH</sequence>
<proteinExistence type="predicted"/>
<dbReference type="SUPFAM" id="SSF52540">
    <property type="entry name" value="P-loop containing nucleoside triphosphate hydrolases"/>
    <property type="match status" value="1"/>
</dbReference>
<dbReference type="Gene3D" id="3.40.50.300">
    <property type="entry name" value="P-loop containing nucleotide triphosphate hydrolases"/>
    <property type="match status" value="1"/>
</dbReference>
<reference evidence="1 2" key="1">
    <citation type="submission" date="2017-11" db="EMBL/GenBank/DDBJ databases">
        <title>Draft Genome Sequence of Sporolactobacillus inulinus NBRC 111894 Isolated from Koso, a Japanese Sugar-Vegetable Fermented Beverage.</title>
        <authorList>
            <person name="Chiou T.Y."/>
            <person name="Oshima K."/>
            <person name="Suda W."/>
            <person name="Hattori M."/>
            <person name="Takahashi T."/>
        </authorList>
    </citation>
    <scope>NUCLEOTIDE SEQUENCE [LARGE SCALE GENOMIC DNA]</scope>
    <source>
        <strain evidence="1 2">NBRC111894</strain>
    </source>
</reference>
<protein>
    <recommendedName>
        <fullName evidence="3">ABC transporter domain-containing protein</fullName>
    </recommendedName>
</protein>
<gene>
    <name evidence="1" type="ORF">NBRC111894_4599</name>
</gene>
<dbReference type="Proteomes" id="UP000319716">
    <property type="component" value="Unassembled WGS sequence"/>
</dbReference>
<evidence type="ECO:0000313" key="2">
    <source>
        <dbReference type="Proteomes" id="UP000319716"/>
    </source>
</evidence>
<dbReference type="EMBL" id="BEXB01000080">
    <property type="protein sequence ID" value="GAY79045.1"/>
    <property type="molecule type" value="Genomic_DNA"/>
</dbReference>